<dbReference type="Proteomes" id="UP000189933">
    <property type="component" value="Unassembled WGS sequence"/>
</dbReference>
<evidence type="ECO:0000313" key="4">
    <source>
        <dbReference type="EMBL" id="SJZ83290.1"/>
    </source>
</evidence>
<dbReference type="InterPro" id="IPR051796">
    <property type="entry name" value="ISF_SsuE-like"/>
</dbReference>
<dbReference type="Pfam" id="PF03358">
    <property type="entry name" value="FMN_red"/>
    <property type="match status" value="1"/>
</dbReference>
<dbReference type="EMBL" id="FUXM01000008">
    <property type="protein sequence ID" value="SJZ83290.1"/>
    <property type="molecule type" value="Genomic_DNA"/>
</dbReference>
<keyword evidence="5" id="KW-1185">Reference proteome</keyword>
<dbReference type="PANTHER" id="PTHR43278:SF1">
    <property type="entry name" value="IRON-SULFUR FLAVOPROTEIN MJ1083"/>
    <property type="match status" value="1"/>
</dbReference>
<dbReference type="AlphaFoldDB" id="A0A1T4NVB4"/>
<keyword evidence="1" id="KW-0285">Flavoprotein</keyword>
<proteinExistence type="predicted"/>
<reference evidence="5" key="1">
    <citation type="submission" date="2017-02" db="EMBL/GenBank/DDBJ databases">
        <authorList>
            <person name="Varghese N."/>
            <person name="Submissions S."/>
        </authorList>
    </citation>
    <scope>NUCLEOTIDE SEQUENCE [LARGE SCALE GENOMIC DNA]</scope>
    <source>
        <strain evidence="5">DSM 16521</strain>
    </source>
</reference>
<dbReference type="InterPro" id="IPR005025">
    <property type="entry name" value="FMN_Rdtase-like_dom"/>
</dbReference>
<gene>
    <name evidence="4" type="ORF">SAMN02745885_01050</name>
</gene>
<keyword evidence="2" id="KW-0288">FMN</keyword>
<accession>A0A1T4NVB4</accession>
<dbReference type="PANTHER" id="PTHR43278">
    <property type="entry name" value="NAD(P)H-DEPENDENT FMN-CONTAINING OXIDOREDUCTASE YWQN-RELATED"/>
    <property type="match status" value="1"/>
</dbReference>
<protein>
    <submittedName>
        <fullName evidence="4">Multimeric flavodoxin WrbA</fullName>
    </submittedName>
</protein>
<evidence type="ECO:0000256" key="2">
    <source>
        <dbReference type="ARBA" id="ARBA00022643"/>
    </source>
</evidence>
<dbReference type="OrthoDB" id="6398207at2"/>
<dbReference type="InterPro" id="IPR029039">
    <property type="entry name" value="Flavoprotein-like_sf"/>
</dbReference>
<organism evidence="4 5">
    <name type="scientific">Carboxydocella sporoproducens DSM 16521</name>
    <dbReference type="NCBI Taxonomy" id="1121270"/>
    <lineage>
        <taxon>Bacteria</taxon>
        <taxon>Bacillati</taxon>
        <taxon>Bacillota</taxon>
        <taxon>Clostridia</taxon>
        <taxon>Eubacteriales</taxon>
        <taxon>Clostridiales Family XVI. Incertae Sedis</taxon>
        <taxon>Carboxydocella</taxon>
    </lineage>
</organism>
<dbReference type="RefSeq" id="WP_078665138.1">
    <property type="nucleotide sequence ID" value="NZ_FUXM01000008.1"/>
</dbReference>
<sequence>MLIIGINGSPRQDGNSGFLLEQALKGAATLGAQTEIIQAAEILADVKVPFCTVCTNPCAGVCAHNNKLGETYELLKKADGVIMASPVYFGTVSGQLKAFWDKTRYLRRDKHLLNVVGAAMACGASRFGGQETAVAAMHDMMLVHGMIIVGDGYAELDCGHQGVGAQKPADQDQDAVRRAEMLGKRVAQVALATAAIRRR</sequence>
<dbReference type="SUPFAM" id="SSF52218">
    <property type="entry name" value="Flavoproteins"/>
    <property type="match status" value="1"/>
</dbReference>
<dbReference type="Gene3D" id="3.40.50.360">
    <property type="match status" value="1"/>
</dbReference>
<name>A0A1T4NVB4_9FIRM</name>
<dbReference type="GO" id="GO:0016491">
    <property type="term" value="F:oxidoreductase activity"/>
    <property type="evidence" value="ECO:0007669"/>
    <property type="project" value="InterPro"/>
</dbReference>
<evidence type="ECO:0000256" key="1">
    <source>
        <dbReference type="ARBA" id="ARBA00022630"/>
    </source>
</evidence>
<feature type="domain" description="NADPH-dependent FMN reductase-like" evidence="3">
    <location>
        <begin position="1"/>
        <end position="159"/>
    </location>
</feature>
<evidence type="ECO:0000313" key="5">
    <source>
        <dbReference type="Proteomes" id="UP000189933"/>
    </source>
</evidence>
<evidence type="ECO:0000259" key="3">
    <source>
        <dbReference type="Pfam" id="PF03358"/>
    </source>
</evidence>